<dbReference type="SMART" id="SM00360">
    <property type="entry name" value="RRM"/>
    <property type="match status" value="2"/>
</dbReference>
<dbReference type="GO" id="GO:0006397">
    <property type="term" value="P:mRNA processing"/>
    <property type="evidence" value="ECO:0007669"/>
    <property type="project" value="UniProtKB-KW"/>
</dbReference>
<feature type="compositionally biased region" description="Polar residues" evidence="5">
    <location>
        <begin position="1"/>
        <end position="17"/>
    </location>
</feature>
<feature type="compositionally biased region" description="Basic and acidic residues" evidence="5">
    <location>
        <begin position="54"/>
        <end position="66"/>
    </location>
</feature>
<keyword evidence="8" id="KW-1185">Reference proteome</keyword>
<sequence length="1080" mass="119818">MTTCSRLQENYGKSSRLSLHDHDEGSSARTRPFSFEEIMLRRKNKNASEYVEEEAPKAESLSRENIIENVSHGFESGKGYGHHKDSFPNAEKHLSEEPAKVISRNQEKNISINTNSEHDFGRGKDRGSHEIEIKLKSRLRSIVNNAKEDINDKQTHGRRNSGGVSRNEEKNTSRSAKYEDDFSKGKNRGSSELDRNLKARVHKMDSKVRGKNDKETYGRGKYDKLSGKRIPNEPEKRPSRDLSVKERHADQSKGNSEREKKRKYENGDDEKMKDRNSSKKHDPGRHYDLDISERKDRKELSKPRVEEARMKRKRSRSRDHEDRNRRSTSPSSRANKHTSSQRGGRGEHSSHSLKDRSGRLHSDVNGSKVSNNGSSSHYQRNDESESGLGGYSPRKRRTDSAAKTTSPASHSPEKKSAKWDLPPAGTDNTLSALVPSNFESSNNTVSSSAHELAHAVPVTSTTLKSISWTSASALSTKKFASFDSVQLTQATRPMRRLYIENVPSSTSEKALVEYLNSLLLSSGVNHIQGTQPCISCIINKEKGHALVEFLTPEDASAALSFDSSSISGSILKIRRPKDFVEVAVKHMLFVLDALLKRSSKPYNEPVILSDSELFDKFMVLGCFGPPHCSPFPMPFLTVMKLTPNMTIFSFLRYIVVTIHVAGFQTVAIFMQTGDSEKSMTAADTISNVVKDSPNKVFIGGIAKTLSSKMLLEIVSAFGLLKAYHFEVNEDLHEPCAFLEYVDQSVTLKACAGLNGMKLGGKVLTVLQAVHGASSVENTEGSSLYKIPEHAKPLLKQPTQIIKLKNVFNVEDLASLSEPEIVDIVEDIRLECARFGTLKSINVVKKESSQITATGASEIIKNAETVGLGQNLGCDNKKVEMETDEVSGSGTVEIPRNVELEDKKVAIGDDDKDAADNLEEDCSCQTGLDSDVPVEVLGRENISKVSKEFRNQPNNPKEPSESAGDKVADTILTDDVGTGNKLMSEEQPLPFEEVDSRKQDSSGGLDGNVGRESQAMEKGDDMKEHDCDLGSIFEVGCVFVEFGRTEASCIAAHCLHGRLYDDRIVTVEYIALDHYRKRFPK</sequence>
<evidence type="ECO:0000256" key="1">
    <source>
        <dbReference type="ARBA" id="ARBA00022664"/>
    </source>
</evidence>
<feature type="domain" description="RRM" evidence="6">
    <location>
        <begin position="694"/>
        <end position="770"/>
    </location>
</feature>
<feature type="domain" description="RRM" evidence="6">
    <location>
        <begin position="495"/>
        <end position="578"/>
    </location>
</feature>
<feature type="compositionally biased region" description="Basic and acidic residues" evidence="5">
    <location>
        <begin position="146"/>
        <end position="155"/>
    </location>
</feature>
<gene>
    <name evidence="7" type="ORF">FNV43_RR02523</name>
</gene>
<evidence type="ECO:0000256" key="4">
    <source>
        <dbReference type="PROSITE-ProRule" id="PRU00176"/>
    </source>
</evidence>
<dbReference type="PANTHER" id="PTHR23139">
    <property type="entry name" value="RNA-BINDING PROTEIN"/>
    <property type="match status" value="1"/>
</dbReference>
<dbReference type="SUPFAM" id="SSF54928">
    <property type="entry name" value="RNA-binding domain, RBD"/>
    <property type="match status" value="3"/>
</dbReference>
<dbReference type="Pfam" id="PF00076">
    <property type="entry name" value="RRM_1"/>
    <property type="match status" value="1"/>
</dbReference>
<dbReference type="GO" id="GO:0008380">
    <property type="term" value="P:RNA splicing"/>
    <property type="evidence" value="ECO:0007669"/>
    <property type="project" value="UniProtKB-KW"/>
</dbReference>
<keyword evidence="2 4" id="KW-0694">RNA-binding</keyword>
<reference evidence="7" key="1">
    <citation type="submission" date="2020-03" db="EMBL/GenBank/DDBJ databases">
        <title>A high-quality chromosome-level genome assembly of a woody plant with both climbing and erect habits, Rhamnella rubrinervis.</title>
        <authorList>
            <person name="Lu Z."/>
            <person name="Yang Y."/>
            <person name="Zhu X."/>
            <person name="Sun Y."/>
        </authorList>
    </citation>
    <scope>NUCLEOTIDE SEQUENCE</scope>
    <source>
        <strain evidence="7">BYM</strain>
        <tissue evidence="7">Leaf</tissue>
    </source>
</reference>
<dbReference type="EMBL" id="VOIH02000001">
    <property type="protein sequence ID" value="KAF3457863.1"/>
    <property type="molecule type" value="Genomic_DNA"/>
</dbReference>
<accession>A0A8K0HT51</accession>
<dbReference type="InterPro" id="IPR012677">
    <property type="entry name" value="Nucleotide-bd_a/b_plait_sf"/>
</dbReference>
<dbReference type="AlphaFoldDB" id="A0A8K0HT51"/>
<dbReference type="GO" id="GO:0003723">
    <property type="term" value="F:RNA binding"/>
    <property type="evidence" value="ECO:0007669"/>
    <property type="project" value="UniProtKB-UniRule"/>
</dbReference>
<evidence type="ECO:0000256" key="5">
    <source>
        <dbReference type="SAM" id="MobiDB-lite"/>
    </source>
</evidence>
<feature type="compositionally biased region" description="Basic and acidic residues" evidence="5">
    <location>
        <begin position="166"/>
        <end position="309"/>
    </location>
</feature>
<evidence type="ECO:0000259" key="6">
    <source>
        <dbReference type="PROSITE" id="PS50102"/>
    </source>
</evidence>
<dbReference type="Proteomes" id="UP000796880">
    <property type="component" value="Unassembled WGS sequence"/>
</dbReference>
<dbReference type="PROSITE" id="PS50102">
    <property type="entry name" value="RRM"/>
    <property type="match status" value="2"/>
</dbReference>
<dbReference type="FunFam" id="3.30.70.330:FF:000879">
    <property type="entry name" value="Splicing factor U2af large subunit A"/>
    <property type="match status" value="1"/>
</dbReference>
<evidence type="ECO:0000256" key="2">
    <source>
        <dbReference type="ARBA" id="ARBA00022884"/>
    </source>
</evidence>
<feature type="compositionally biased region" description="Basic and acidic residues" evidence="5">
    <location>
        <begin position="344"/>
        <end position="362"/>
    </location>
</feature>
<protein>
    <recommendedName>
        <fullName evidence="6">RRM domain-containing protein</fullName>
    </recommendedName>
</protein>
<evidence type="ECO:0000313" key="7">
    <source>
        <dbReference type="EMBL" id="KAF3457863.1"/>
    </source>
</evidence>
<feature type="compositionally biased region" description="Basic and acidic residues" evidence="5">
    <location>
        <begin position="116"/>
        <end position="128"/>
    </location>
</feature>
<organism evidence="7 8">
    <name type="scientific">Rhamnella rubrinervis</name>
    <dbReference type="NCBI Taxonomy" id="2594499"/>
    <lineage>
        <taxon>Eukaryota</taxon>
        <taxon>Viridiplantae</taxon>
        <taxon>Streptophyta</taxon>
        <taxon>Embryophyta</taxon>
        <taxon>Tracheophyta</taxon>
        <taxon>Spermatophyta</taxon>
        <taxon>Magnoliopsida</taxon>
        <taxon>eudicotyledons</taxon>
        <taxon>Gunneridae</taxon>
        <taxon>Pentapetalae</taxon>
        <taxon>rosids</taxon>
        <taxon>fabids</taxon>
        <taxon>Rosales</taxon>
        <taxon>Rhamnaceae</taxon>
        <taxon>rhamnoid group</taxon>
        <taxon>Rhamneae</taxon>
        <taxon>Rhamnella</taxon>
    </lineage>
</organism>
<feature type="region of interest" description="Disordered" evidence="5">
    <location>
        <begin position="1"/>
        <end position="128"/>
    </location>
</feature>
<keyword evidence="3" id="KW-0508">mRNA splicing</keyword>
<dbReference type="InterPro" id="IPR035979">
    <property type="entry name" value="RBD_domain_sf"/>
</dbReference>
<feature type="compositionally biased region" description="Basic and acidic residues" evidence="5">
    <location>
        <begin position="957"/>
        <end position="967"/>
    </location>
</feature>
<feature type="compositionally biased region" description="Polar residues" evidence="5">
    <location>
        <begin position="327"/>
        <end position="342"/>
    </location>
</feature>
<feature type="compositionally biased region" description="Basic and acidic residues" evidence="5">
    <location>
        <begin position="1013"/>
        <end position="1022"/>
    </location>
</feature>
<evidence type="ECO:0000313" key="8">
    <source>
        <dbReference type="Proteomes" id="UP000796880"/>
    </source>
</evidence>
<evidence type="ECO:0000256" key="3">
    <source>
        <dbReference type="ARBA" id="ARBA00023187"/>
    </source>
</evidence>
<feature type="compositionally biased region" description="Low complexity" evidence="5">
    <location>
        <begin position="363"/>
        <end position="376"/>
    </location>
</feature>
<dbReference type="OrthoDB" id="10266058at2759"/>
<feature type="compositionally biased region" description="Basic and acidic residues" evidence="5">
    <location>
        <begin position="82"/>
        <end position="99"/>
    </location>
</feature>
<proteinExistence type="predicted"/>
<name>A0A8K0HT51_9ROSA</name>
<dbReference type="Gene3D" id="3.30.70.330">
    <property type="match status" value="4"/>
</dbReference>
<comment type="caution">
    <text evidence="7">The sequence shown here is derived from an EMBL/GenBank/DDBJ whole genome shotgun (WGS) entry which is preliminary data.</text>
</comment>
<feature type="region of interest" description="Disordered" evidence="5">
    <location>
        <begin position="145"/>
        <end position="432"/>
    </location>
</feature>
<dbReference type="InterPro" id="IPR000504">
    <property type="entry name" value="RRM_dom"/>
</dbReference>
<feature type="region of interest" description="Disordered" evidence="5">
    <location>
        <begin position="943"/>
        <end position="1022"/>
    </location>
</feature>
<keyword evidence="1" id="KW-0507">mRNA processing</keyword>